<evidence type="ECO:0000256" key="1">
    <source>
        <dbReference type="ARBA" id="ARBA00001966"/>
    </source>
</evidence>
<evidence type="ECO:0000256" key="5">
    <source>
        <dbReference type="ARBA" id="ARBA00022679"/>
    </source>
</evidence>
<comment type="similarity">
    <text evidence="2">Belongs to the DNA polymerase type-B family.</text>
</comment>
<dbReference type="FunFam" id="1.10.287.690:FF:000002">
    <property type="entry name" value="DNA polymerase zeta"/>
    <property type="match status" value="1"/>
</dbReference>
<name>A0A250XUR6_CASCN</name>
<protein>
    <recommendedName>
        <fullName evidence="4">DNA polymerase zeta catalytic subunit</fullName>
        <ecNumber evidence="3">2.7.7.7</ecNumber>
    </recommendedName>
</protein>
<sequence>MLEEILKTRFMVKQSMKAYKRDRALSRMLNARQLGLKLIANVTYGYTSANFSGRMPCIEVGDSIVHKARETLERAIKLVNDTKKWGARVVYGDTDR</sequence>
<feature type="domain" description="DNA-directed DNA polymerase family B multifunctional" evidence="15">
    <location>
        <begin position="1"/>
        <end position="95"/>
    </location>
</feature>
<dbReference type="SUPFAM" id="SSF56672">
    <property type="entry name" value="DNA/RNA polymerases"/>
    <property type="match status" value="1"/>
</dbReference>
<dbReference type="EMBL" id="GFFV01004848">
    <property type="protein sequence ID" value="JAV35097.1"/>
    <property type="molecule type" value="Transcribed_RNA"/>
</dbReference>
<evidence type="ECO:0000259" key="15">
    <source>
        <dbReference type="Pfam" id="PF00136"/>
    </source>
</evidence>
<keyword evidence="9" id="KW-0862">Zinc</keyword>
<dbReference type="GO" id="GO:0005634">
    <property type="term" value="C:nucleus"/>
    <property type="evidence" value="ECO:0007669"/>
    <property type="project" value="TreeGrafter"/>
</dbReference>
<keyword evidence="7" id="KW-0479">Metal-binding</keyword>
<dbReference type="GO" id="GO:0046872">
    <property type="term" value="F:metal ion binding"/>
    <property type="evidence" value="ECO:0007669"/>
    <property type="project" value="UniProtKB-KW"/>
</dbReference>
<evidence type="ECO:0000256" key="2">
    <source>
        <dbReference type="ARBA" id="ARBA00005755"/>
    </source>
</evidence>
<reference evidence="16" key="1">
    <citation type="journal article" date="2017" name="G3 (Bethesda)">
        <title>De Novo Genome and Transcriptome Assembly of the Canadian Beaver (Castor canadensis).</title>
        <authorList>
            <person name="Lok S."/>
            <person name="Paton T.A."/>
            <person name="Wang Z."/>
            <person name="Kaur G."/>
            <person name="Walker S."/>
            <person name="Yuen R.K."/>
            <person name="Sung W.W."/>
            <person name="Whitney J."/>
            <person name="Buchanan J.A."/>
            <person name="Trost B."/>
            <person name="Singh N."/>
            <person name="Apresto B."/>
            <person name="Chen N."/>
            <person name="Coole M."/>
            <person name="Dawson T.J."/>
            <person name="Ho K.Y."/>
            <person name="Hu Z."/>
            <person name="Pullenayegum S."/>
            <person name="Samler K."/>
            <person name="Shipstone A."/>
            <person name="Tsoi F."/>
            <person name="Wang T."/>
            <person name="Pereira S.L."/>
            <person name="Rostami P."/>
            <person name="Ryan C.A."/>
            <person name="Tong A.H."/>
            <person name="Ng K."/>
            <person name="Sundaravadanam Y."/>
            <person name="Simpson J.T."/>
            <person name="Lim B.K."/>
            <person name="Engstrom M.D."/>
            <person name="Dutton C.J."/>
            <person name="Kerr K.C."/>
            <person name="Franke M."/>
            <person name="Rapley W."/>
            <person name="Wintle R.F."/>
            <person name="Scherer S.W."/>
        </authorList>
    </citation>
    <scope>NUCLEOTIDE SEQUENCE</scope>
    <source>
        <strain evidence="16">ROM106880</strain>
        <tissue evidence="16">Muscle</tissue>
    </source>
</reference>
<organism evidence="16">
    <name type="scientific">Castor canadensis</name>
    <name type="common">American beaver</name>
    <dbReference type="NCBI Taxonomy" id="51338"/>
    <lineage>
        <taxon>Eukaryota</taxon>
        <taxon>Metazoa</taxon>
        <taxon>Chordata</taxon>
        <taxon>Craniata</taxon>
        <taxon>Vertebrata</taxon>
        <taxon>Euteleostomi</taxon>
        <taxon>Mammalia</taxon>
        <taxon>Eutheria</taxon>
        <taxon>Euarchontoglires</taxon>
        <taxon>Glires</taxon>
        <taxon>Rodentia</taxon>
        <taxon>Castorimorpha</taxon>
        <taxon>Castoridae</taxon>
        <taxon>Castor</taxon>
    </lineage>
</organism>
<accession>A0A250XUR6</accession>
<dbReference type="EC" id="2.7.7.7" evidence="3"/>
<evidence type="ECO:0000313" key="16">
    <source>
        <dbReference type="EMBL" id="JAV35097.1"/>
    </source>
</evidence>
<keyword evidence="5" id="KW-0808">Transferase</keyword>
<evidence type="ECO:0000256" key="3">
    <source>
        <dbReference type="ARBA" id="ARBA00012417"/>
    </source>
</evidence>
<dbReference type="GO" id="GO:0051536">
    <property type="term" value="F:iron-sulfur cluster binding"/>
    <property type="evidence" value="ECO:0007669"/>
    <property type="project" value="UniProtKB-KW"/>
</dbReference>
<dbReference type="InterPro" id="IPR030559">
    <property type="entry name" value="PolZ_Rev3"/>
</dbReference>
<dbReference type="AlphaFoldDB" id="A0A250XUR6"/>
<evidence type="ECO:0000256" key="7">
    <source>
        <dbReference type="ARBA" id="ARBA00022723"/>
    </source>
</evidence>
<evidence type="ECO:0000256" key="12">
    <source>
        <dbReference type="ARBA" id="ARBA00023014"/>
    </source>
</evidence>
<keyword evidence="12" id="KW-0411">Iron-sulfur</keyword>
<dbReference type="GO" id="GO:0016035">
    <property type="term" value="C:zeta DNA polymerase complex"/>
    <property type="evidence" value="ECO:0007669"/>
    <property type="project" value="InterPro"/>
</dbReference>
<keyword evidence="13" id="KW-0234">DNA repair</keyword>
<dbReference type="GO" id="GO:0042276">
    <property type="term" value="P:error-prone translesion synthesis"/>
    <property type="evidence" value="ECO:0007669"/>
    <property type="project" value="TreeGrafter"/>
</dbReference>
<keyword evidence="6" id="KW-0548">Nucleotidyltransferase</keyword>
<evidence type="ECO:0000256" key="14">
    <source>
        <dbReference type="ARBA" id="ARBA00049244"/>
    </source>
</evidence>
<dbReference type="InterPro" id="IPR023211">
    <property type="entry name" value="DNA_pol_palm_dom_sf"/>
</dbReference>
<comment type="catalytic activity">
    <reaction evidence="14">
        <text>DNA(n) + a 2'-deoxyribonucleoside 5'-triphosphate = DNA(n+1) + diphosphate</text>
        <dbReference type="Rhea" id="RHEA:22508"/>
        <dbReference type="Rhea" id="RHEA-COMP:17339"/>
        <dbReference type="Rhea" id="RHEA-COMP:17340"/>
        <dbReference type="ChEBI" id="CHEBI:33019"/>
        <dbReference type="ChEBI" id="CHEBI:61560"/>
        <dbReference type="ChEBI" id="CHEBI:173112"/>
        <dbReference type="EC" id="2.7.7.7"/>
    </reaction>
</comment>
<evidence type="ECO:0000256" key="10">
    <source>
        <dbReference type="ARBA" id="ARBA00022932"/>
    </source>
</evidence>
<proteinExistence type="inferred from homology"/>
<evidence type="ECO:0000256" key="13">
    <source>
        <dbReference type="ARBA" id="ARBA00023204"/>
    </source>
</evidence>
<dbReference type="PANTHER" id="PTHR45812:SF1">
    <property type="entry name" value="DNA POLYMERASE ZETA CATALYTIC SUBUNIT"/>
    <property type="match status" value="1"/>
</dbReference>
<dbReference type="Gene3D" id="3.90.1600.10">
    <property type="entry name" value="Palm domain of DNA polymerase"/>
    <property type="match status" value="1"/>
</dbReference>
<dbReference type="GO" id="GO:0000166">
    <property type="term" value="F:nucleotide binding"/>
    <property type="evidence" value="ECO:0007669"/>
    <property type="project" value="InterPro"/>
</dbReference>
<comment type="cofactor">
    <cofactor evidence="1">
        <name>[4Fe-4S] cluster</name>
        <dbReference type="ChEBI" id="CHEBI:49883"/>
    </cofactor>
</comment>
<evidence type="ECO:0000256" key="9">
    <source>
        <dbReference type="ARBA" id="ARBA00022833"/>
    </source>
</evidence>
<evidence type="ECO:0000256" key="6">
    <source>
        <dbReference type="ARBA" id="ARBA00022695"/>
    </source>
</evidence>
<keyword evidence="11" id="KW-0408">Iron</keyword>
<dbReference type="Gene3D" id="1.10.287.690">
    <property type="entry name" value="Helix hairpin bin"/>
    <property type="match status" value="1"/>
</dbReference>
<evidence type="ECO:0000256" key="4">
    <source>
        <dbReference type="ARBA" id="ARBA00021589"/>
    </source>
</evidence>
<evidence type="ECO:0000256" key="11">
    <source>
        <dbReference type="ARBA" id="ARBA00023004"/>
    </source>
</evidence>
<keyword evidence="8" id="KW-0227">DNA damage</keyword>
<keyword evidence="10" id="KW-0239">DNA-directed DNA polymerase</keyword>
<dbReference type="GO" id="GO:0000724">
    <property type="term" value="P:double-strand break repair via homologous recombination"/>
    <property type="evidence" value="ECO:0007669"/>
    <property type="project" value="TreeGrafter"/>
</dbReference>
<dbReference type="InterPro" id="IPR006134">
    <property type="entry name" value="DNA-dir_DNA_pol_B_multi_dom"/>
</dbReference>
<dbReference type="PANTHER" id="PTHR45812">
    <property type="entry name" value="DNA POLYMERASE ZETA CATALYTIC SUBUNIT"/>
    <property type="match status" value="1"/>
</dbReference>
<dbReference type="Pfam" id="PF00136">
    <property type="entry name" value="DNA_pol_B"/>
    <property type="match status" value="1"/>
</dbReference>
<dbReference type="GO" id="GO:0003887">
    <property type="term" value="F:DNA-directed DNA polymerase activity"/>
    <property type="evidence" value="ECO:0007669"/>
    <property type="project" value="UniProtKB-KW"/>
</dbReference>
<evidence type="ECO:0000256" key="8">
    <source>
        <dbReference type="ARBA" id="ARBA00022763"/>
    </source>
</evidence>
<dbReference type="GO" id="GO:0003677">
    <property type="term" value="F:DNA binding"/>
    <property type="evidence" value="ECO:0007669"/>
    <property type="project" value="InterPro"/>
</dbReference>
<dbReference type="InterPro" id="IPR043502">
    <property type="entry name" value="DNA/RNA_pol_sf"/>
</dbReference>